<organism evidence="2 3">
    <name type="scientific">Lophium mytilinum</name>
    <dbReference type="NCBI Taxonomy" id="390894"/>
    <lineage>
        <taxon>Eukaryota</taxon>
        <taxon>Fungi</taxon>
        <taxon>Dikarya</taxon>
        <taxon>Ascomycota</taxon>
        <taxon>Pezizomycotina</taxon>
        <taxon>Dothideomycetes</taxon>
        <taxon>Pleosporomycetidae</taxon>
        <taxon>Mytilinidiales</taxon>
        <taxon>Mytilinidiaceae</taxon>
        <taxon>Lophium</taxon>
    </lineage>
</organism>
<name>A0A6A6QKQ7_9PEZI</name>
<gene>
    <name evidence="2" type="ORF">BU16DRAFT_563942</name>
</gene>
<sequence>MSSTTQTNGSARPNMNGSATADSKTQDELLQLNLELKNMRKEETYAKFHGDDLIGDKYARQGFIANLKNSTDDF</sequence>
<dbReference type="EMBL" id="MU004193">
    <property type="protein sequence ID" value="KAF2492634.1"/>
    <property type="molecule type" value="Genomic_DNA"/>
</dbReference>
<protein>
    <submittedName>
        <fullName evidence="2">Uncharacterized protein</fullName>
    </submittedName>
</protein>
<evidence type="ECO:0000313" key="3">
    <source>
        <dbReference type="Proteomes" id="UP000799750"/>
    </source>
</evidence>
<evidence type="ECO:0000256" key="1">
    <source>
        <dbReference type="SAM" id="MobiDB-lite"/>
    </source>
</evidence>
<reference evidence="2" key="1">
    <citation type="journal article" date="2020" name="Stud. Mycol.">
        <title>101 Dothideomycetes genomes: a test case for predicting lifestyles and emergence of pathogens.</title>
        <authorList>
            <person name="Haridas S."/>
            <person name="Albert R."/>
            <person name="Binder M."/>
            <person name="Bloem J."/>
            <person name="Labutti K."/>
            <person name="Salamov A."/>
            <person name="Andreopoulos B."/>
            <person name="Baker S."/>
            <person name="Barry K."/>
            <person name="Bills G."/>
            <person name="Bluhm B."/>
            <person name="Cannon C."/>
            <person name="Castanera R."/>
            <person name="Culley D."/>
            <person name="Daum C."/>
            <person name="Ezra D."/>
            <person name="Gonzalez J."/>
            <person name="Henrissat B."/>
            <person name="Kuo A."/>
            <person name="Liang C."/>
            <person name="Lipzen A."/>
            <person name="Lutzoni F."/>
            <person name="Magnuson J."/>
            <person name="Mondo S."/>
            <person name="Nolan M."/>
            <person name="Ohm R."/>
            <person name="Pangilinan J."/>
            <person name="Park H.-J."/>
            <person name="Ramirez L."/>
            <person name="Alfaro M."/>
            <person name="Sun H."/>
            <person name="Tritt A."/>
            <person name="Yoshinaga Y."/>
            <person name="Zwiers L.-H."/>
            <person name="Turgeon B."/>
            <person name="Goodwin S."/>
            <person name="Spatafora J."/>
            <person name="Crous P."/>
            <person name="Grigoriev I."/>
        </authorList>
    </citation>
    <scope>NUCLEOTIDE SEQUENCE</scope>
    <source>
        <strain evidence="2">CBS 269.34</strain>
    </source>
</reference>
<dbReference type="AlphaFoldDB" id="A0A6A6QKQ7"/>
<feature type="region of interest" description="Disordered" evidence="1">
    <location>
        <begin position="1"/>
        <end position="26"/>
    </location>
</feature>
<dbReference type="Proteomes" id="UP000799750">
    <property type="component" value="Unassembled WGS sequence"/>
</dbReference>
<keyword evidence="3" id="KW-1185">Reference proteome</keyword>
<feature type="compositionally biased region" description="Polar residues" evidence="1">
    <location>
        <begin position="1"/>
        <end position="23"/>
    </location>
</feature>
<accession>A0A6A6QKQ7</accession>
<evidence type="ECO:0000313" key="2">
    <source>
        <dbReference type="EMBL" id="KAF2492634.1"/>
    </source>
</evidence>
<proteinExistence type="predicted"/>